<gene>
    <name evidence="1" type="ORF">MNBD_GAMMA06-1001</name>
</gene>
<sequence length="232" mass="26764">MNPISDEPLSDAEFNWLEDFLLNRIDDDTDTLDMDEGIFCISELDGLLTAVVSGPVMLSPSQWLPQVWGDFEPEFDSAEEFEKVLMLMMRHMNNIVSLLMEQPQDFEPMFLVHDVDGETHTIVDEWCEGYMRGVMLTEEQWQLQNIDMKILITPITAFQGEQAFITHDQYNSQQIRNLQQAIISNVREIHAYWLAQRADLAPASFRHSEEKSGRNDPCPCGSGKKYKKCCLH</sequence>
<dbReference type="AlphaFoldDB" id="A0A3B0X515"/>
<dbReference type="PANTHER" id="PTHR33747:SF1">
    <property type="entry name" value="ADENYLATE CYCLASE-ASSOCIATED CAP C-TERMINAL DOMAIN-CONTAINING PROTEIN"/>
    <property type="match status" value="1"/>
</dbReference>
<dbReference type="EMBL" id="UOFD01000022">
    <property type="protein sequence ID" value="VAW51004.1"/>
    <property type="molecule type" value="Genomic_DNA"/>
</dbReference>
<organism evidence="1">
    <name type="scientific">hydrothermal vent metagenome</name>
    <dbReference type="NCBI Taxonomy" id="652676"/>
    <lineage>
        <taxon>unclassified sequences</taxon>
        <taxon>metagenomes</taxon>
        <taxon>ecological metagenomes</taxon>
    </lineage>
</organism>
<dbReference type="InterPro" id="IPR036255">
    <property type="entry name" value="YgfB-like_sf"/>
</dbReference>
<dbReference type="InterPro" id="IPR011978">
    <property type="entry name" value="YgfB-like"/>
</dbReference>
<proteinExistence type="predicted"/>
<name>A0A3B0X515_9ZZZZ</name>
<dbReference type="NCBIfam" id="NF007704">
    <property type="entry name" value="PRK10396.1"/>
    <property type="match status" value="1"/>
</dbReference>
<dbReference type="Gene3D" id="1.20.120.740">
    <property type="entry name" value="YgfB uncharacterised protein family UPF0149, PF03695"/>
    <property type="match status" value="1"/>
</dbReference>
<dbReference type="InterPro" id="IPR004027">
    <property type="entry name" value="SEC_C_motif"/>
</dbReference>
<dbReference type="PANTHER" id="PTHR33747">
    <property type="entry name" value="UPF0225 PROTEIN SCO1677"/>
    <property type="match status" value="1"/>
</dbReference>
<dbReference type="NCBIfam" id="TIGR02292">
    <property type="entry name" value="ygfB_yecA"/>
    <property type="match status" value="1"/>
</dbReference>
<dbReference type="SUPFAM" id="SSF103642">
    <property type="entry name" value="Sec-C motif"/>
    <property type="match status" value="1"/>
</dbReference>
<dbReference type="Pfam" id="PF03695">
    <property type="entry name" value="UPF0149"/>
    <property type="match status" value="1"/>
</dbReference>
<dbReference type="SUPFAM" id="SSF101327">
    <property type="entry name" value="YgfB-like"/>
    <property type="match status" value="1"/>
</dbReference>
<protein>
    <recommendedName>
        <fullName evidence="2">YecA family protein</fullName>
    </recommendedName>
</protein>
<evidence type="ECO:0008006" key="2">
    <source>
        <dbReference type="Google" id="ProtNLM"/>
    </source>
</evidence>
<accession>A0A3B0X515</accession>
<reference evidence="1" key="1">
    <citation type="submission" date="2018-06" db="EMBL/GenBank/DDBJ databases">
        <authorList>
            <person name="Zhirakovskaya E."/>
        </authorList>
    </citation>
    <scope>NUCLEOTIDE SEQUENCE</scope>
</reference>
<dbReference type="Pfam" id="PF02810">
    <property type="entry name" value="SEC-C"/>
    <property type="match status" value="1"/>
</dbReference>
<evidence type="ECO:0000313" key="1">
    <source>
        <dbReference type="EMBL" id="VAW51004.1"/>
    </source>
</evidence>